<keyword evidence="3" id="KW-1185">Reference proteome</keyword>
<protein>
    <submittedName>
        <fullName evidence="2">Uncharacterized protein</fullName>
    </submittedName>
</protein>
<sequence>MKEMITVFTETRHRDKPCPSRSVLTLMVFNVYFSVVNLWLEPYMALPASELTADRSSQLIGSDPRSAAARCSPQQHVTLSLRVA</sequence>
<comment type="caution">
    <text evidence="2">The sequence shown here is derived from an EMBL/GenBank/DDBJ whole genome shotgun (WGS) entry which is preliminary data.</text>
</comment>
<evidence type="ECO:0000256" key="1">
    <source>
        <dbReference type="SAM" id="Phobius"/>
    </source>
</evidence>
<evidence type="ECO:0000313" key="3">
    <source>
        <dbReference type="Proteomes" id="UP000314294"/>
    </source>
</evidence>
<feature type="transmembrane region" description="Helical" evidence="1">
    <location>
        <begin position="21"/>
        <end position="40"/>
    </location>
</feature>
<keyword evidence="1" id="KW-0812">Transmembrane</keyword>
<evidence type="ECO:0000313" key="2">
    <source>
        <dbReference type="EMBL" id="TNN73985.1"/>
    </source>
</evidence>
<keyword evidence="1" id="KW-0472">Membrane</keyword>
<accession>A0A4Z2I9A0</accession>
<reference evidence="2 3" key="1">
    <citation type="submission" date="2019-03" db="EMBL/GenBank/DDBJ databases">
        <title>First draft genome of Liparis tanakae, snailfish: a comprehensive survey of snailfish specific genes.</title>
        <authorList>
            <person name="Kim W."/>
            <person name="Song I."/>
            <person name="Jeong J.-H."/>
            <person name="Kim D."/>
            <person name="Kim S."/>
            <person name="Ryu S."/>
            <person name="Song J.Y."/>
            <person name="Lee S.K."/>
        </authorList>
    </citation>
    <scope>NUCLEOTIDE SEQUENCE [LARGE SCALE GENOMIC DNA]</scope>
    <source>
        <tissue evidence="2">Muscle</tissue>
    </source>
</reference>
<keyword evidence="1" id="KW-1133">Transmembrane helix</keyword>
<name>A0A4Z2I9A0_9TELE</name>
<dbReference type="Proteomes" id="UP000314294">
    <property type="component" value="Unassembled WGS sequence"/>
</dbReference>
<dbReference type="AlphaFoldDB" id="A0A4Z2I9A0"/>
<proteinExistence type="predicted"/>
<organism evidence="2 3">
    <name type="scientific">Liparis tanakae</name>
    <name type="common">Tanaka's snailfish</name>
    <dbReference type="NCBI Taxonomy" id="230148"/>
    <lineage>
        <taxon>Eukaryota</taxon>
        <taxon>Metazoa</taxon>
        <taxon>Chordata</taxon>
        <taxon>Craniata</taxon>
        <taxon>Vertebrata</taxon>
        <taxon>Euteleostomi</taxon>
        <taxon>Actinopterygii</taxon>
        <taxon>Neopterygii</taxon>
        <taxon>Teleostei</taxon>
        <taxon>Neoteleostei</taxon>
        <taxon>Acanthomorphata</taxon>
        <taxon>Eupercaria</taxon>
        <taxon>Perciformes</taxon>
        <taxon>Cottioidei</taxon>
        <taxon>Cottales</taxon>
        <taxon>Liparidae</taxon>
        <taxon>Liparis</taxon>
    </lineage>
</organism>
<gene>
    <name evidence="2" type="ORF">EYF80_015806</name>
</gene>
<dbReference type="EMBL" id="SRLO01000119">
    <property type="protein sequence ID" value="TNN73985.1"/>
    <property type="molecule type" value="Genomic_DNA"/>
</dbReference>